<evidence type="ECO:0000313" key="3">
    <source>
        <dbReference type="Proteomes" id="UP000824120"/>
    </source>
</evidence>
<dbReference type="PANTHER" id="PTHR31973:SF197">
    <property type="entry name" value="SWIM-TYPE DOMAIN-CONTAINING PROTEIN"/>
    <property type="match status" value="1"/>
</dbReference>
<comment type="caution">
    <text evidence="2">The sequence shown here is derived from an EMBL/GenBank/DDBJ whole genome shotgun (WGS) entry which is preliminary data.</text>
</comment>
<dbReference type="EMBL" id="JACXVP010000006">
    <property type="protein sequence ID" value="KAG5599578.1"/>
    <property type="molecule type" value="Genomic_DNA"/>
</dbReference>
<organism evidence="2 3">
    <name type="scientific">Solanum commersonii</name>
    <name type="common">Commerson's wild potato</name>
    <name type="synonym">Commerson's nightshade</name>
    <dbReference type="NCBI Taxonomy" id="4109"/>
    <lineage>
        <taxon>Eukaryota</taxon>
        <taxon>Viridiplantae</taxon>
        <taxon>Streptophyta</taxon>
        <taxon>Embryophyta</taxon>
        <taxon>Tracheophyta</taxon>
        <taxon>Spermatophyta</taxon>
        <taxon>Magnoliopsida</taxon>
        <taxon>eudicotyledons</taxon>
        <taxon>Gunneridae</taxon>
        <taxon>Pentapetalae</taxon>
        <taxon>asterids</taxon>
        <taxon>lamiids</taxon>
        <taxon>Solanales</taxon>
        <taxon>Solanaceae</taxon>
        <taxon>Solanoideae</taxon>
        <taxon>Solaneae</taxon>
        <taxon>Solanum</taxon>
    </lineage>
</organism>
<dbReference type="InterPro" id="IPR007527">
    <property type="entry name" value="Znf_SWIM"/>
</dbReference>
<name>A0A9J5YH14_SOLCO</name>
<gene>
    <name evidence="2" type="ORF">H5410_030948</name>
</gene>
<keyword evidence="3" id="KW-1185">Reference proteome</keyword>
<reference evidence="2 3" key="1">
    <citation type="submission" date="2020-09" db="EMBL/GenBank/DDBJ databases">
        <title>De no assembly of potato wild relative species, Solanum commersonii.</title>
        <authorList>
            <person name="Cho K."/>
        </authorList>
    </citation>
    <scope>NUCLEOTIDE SEQUENCE [LARGE SCALE GENOMIC DNA]</scope>
    <source>
        <strain evidence="2">LZ3.2</strain>
        <tissue evidence="2">Leaf</tissue>
    </source>
</reference>
<evidence type="ECO:0000313" key="2">
    <source>
        <dbReference type="EMBL" id="KAG5599578.1"/>
    </source>
</evidence>
<dbReference type="GO" id="GO:0008270">
    <property type="term" value="F:zinc ion binding"/>
    <property type="evidence" value="ECO:0007669"/>
    <property type="project" value="InterPro"/>
</dbReference>
<protein>
    <recommendedName>
        <fullName evidence="1">SWIM-type domain-containing protein</fullName>
    </recommendedName>
</protein>
<feature type="domain" description="SWIM-type" evidence="1">
    <location>
        <begin position="51"/>
        <end position="72"/>
    </location>
</feature>
<dbReference type="OrthoDB" id="1102090at2759"/>
<accession>A0A9J5YH14</accession>
<dbReference type="Proteomes" id="UP000824120">
    <property type="component" value="Chromosome 6"/>
</dbReference>
<dbReference type="Pfam" id="PF04434">
    <property type="entry name" value="SWIM"/>
    <property type="match status" value="1"/>
</dbReference>
<proteinExistence type="predicted"/>
<sequence length="99" mass="11669">MLEEIRIKVMTRLARLNEFPNSWITNFSPMAMKVLEENIDKSMACNIAFKDCISWMLKGIPCAHALAAMLHKQYDPHDFIHPCYSKERYFMTYSISYNL</sequence>
<evidence type="ECO:0000259" key="1">
    <source>
        <dbReference type="Pfam" id="PF04434"/>
    </source>
</evidence>
<dbReference type="PANTHER" id="PTHR31973">
    <property type="entry name" value="POLYPROTEIN, PUTATIVE-RELATED"/>
    <property type="match status" value="1"/>
</dbReference>
<dbReference type="AlphaFoldDB" id="A0A9J5YH14"/>